<protein>
    <submittedName>
        <fullName evidence="7">Sporulation integral membrane protein YtvI</fullName>
    </submittedName>
</protein>
<keyword evidence="5 6" id="KW-0472">Membrane</keyword>
<dbReference type="NCBIfam" id="TIGR02872">
    <property type="entry name" value="spore_ytvI"/>
    <property type="match status" value="1"/>
</dbReference>
<dbReference type="PANTHER" id="PTHR21716:SF68">
    <property type="entry name" value="TRANSPORT PROTEIN YTVI-RELATED"/>
    <property type="match status" value="1"/>
</dbReference>
<evidence type="ECO:0000256" key="3">
    <source>
        <dbReference type="ARBA" id="ARBA00022692"/>
    </source>
</evidence>
<dbReference type="PANTHER" id="PTHR21716">
    <property type="entry name" value="TRANSMEMBRANE PROTEIN"/>
    <property type="match status" value="1"/>
</dbReference>
<dbReference type="InterPro" id="IPR014227">
    <property type="entry name" value="YtvI-like"/>
</dbReference>
<name>A0ABY4HAU7_9BACI</name>
<feature type="transmembrane region" description="Helical" evidence="6">
    <location>
        <begin position="226"/>
        <end position="248"/>
    </location>
</feature>
<evidence type="ECO:0000256" key="1">
    <source>
        <dbReference type="ARBA" id="ARBA00004141"/>
    </source>
</evidence>
<evidence type="ECO:0000313" key="8">
    <source>
        <dbReference type="Proteomes" id="UP000830326"/>
    </source>
</evidence>
<feature type="transmembrane region" description="Helical" evidence="6">
    <location>
        <begin position="6"/>
        <end position="25"/>
    </location>
</feature>
<evidence type="ECO:0000256" key="5">
    <source>
        <dbReference type="ARBA" id="ARBA00023136"/>
    </source>
</evidence>
<accession>A0ABY4HAU7</accession>
<dbReference type="InterPro" id="IPR002549">
    <property type="entry name" value="AI-2E-like"/>
</dbReference>
<feature type="transmembrane region" description="Helical" evidence="6">
    <location>
        <begin position="136"/>
        <end position="161"/>
    </location>
</feature>
<proteinExistence type="inferred from homology"/>
<dbReference type="EMBL" id="CP095075">
    <property type="protein sequence ID" value="UOR11947.1"/>
    <property type="molecule type" value="Genomic_DNA"/>
</dbReference>
<reference evidence="7" key="1">
    <citation type="submission" date="2022-04" db="EMBL/GenBank/DDBJ databases">
        <title>Halobacillus sp. isolated from saltern.</title>
        <authorList>
            <person name="Won M."/>
            <person name="Lee C.-M."/>
            <person name="Woen H.-Y."/>
            <person name="Kwon S.-W."/>
        </authorList>
    </citation>
    <scope>NUCLEOTIDE SEQUENCE</scope>
    <source>
        <strain evidence="7">SSHM10-5</strain>
    </source>
</reference>
<organism evidence="7 8">
    <name type="scientific">Halobacillus amylolyticus</name>
    <dbReference type="NCBI Taxonomy" id="2932259"/>
    <lineage>
        <taxon>Bacteria</taxon>
        <taxon>Bacillati</taxon>
        <taxon>Bacillota</taxon>
        <taxon>Bacilli</taxon>
        <taxon>Bacillales</taxon>
        <taxon>Bacillaceae</taxon>
        <taxon>Halobacillus</taxon>
    </lineage>
</organism>
<feature type="transmembrane region" description="Helical" evidence="6">
    <location>
        <begin position="201"/>
        <end position="220"/>
    </location>
</feature>
<gene>
    <name evidence="7" type="primary">ytvI</name>
    <name evidence="7" type="ORF">MUO15_20755</name>
</gene>
<dbReference type="Pfam" id="PF01594">
    <property type="entry name" value="AI-2E_transport"/>
    <property type="match status" value="1"/>
</dbReference>
<evidence type="ECO:0000256" key="6">
    <source>
        <dbReference type="SAM" id="Phobius"/>
    </source>
</evidence>
<feature type="transmembrane region" description="Helical" evidence="6">
    <location>
        <begin position="37"/>
        <end position="60"/>
    </location>
</feature>
<evidence type="ECO:0000313" key="7">
    <source>
        <dbReference type="EMBL" id="UOR11947.1"/>
    </source>
</evidence>
<evidence type="ECO:0000256" key="4">
    <source>
        <dbReference type="ARBA" id="ARBA00022989"/>
    </source>
</evidence>
<feature type="transmembrane region" description="Helical" evidence="6">
    <location>
        <begin position="300"/>
        <end position="322"/>
    </location>
</feature>
<sequence>MWRYLYPFVFAFILAWALQPFIQILEKRMHLPRTASIFLLLISAAALVVGLITIVVAEVIKHIQQLTSGGAKQYFHIINTLHDQLIQTIQPPLNYIDRWLGMIDSSWQRSIYQSADIIREKLSTAGMEAMNMMLQLLSGGLTGIPEFTMTLIIVILSTFFLSKDWEKIHSFLKRKTNKPLQNHISAIFSDFRQTVAGMVRAQIILMSISIAMIYVGLVVLKVPNALTIALISGAVDFIPYIGTGIIFIPWMIYQFVIGQFDMTIGLAVLYMIIIITRQLLEPKILASHFGVHPLILLTGLFAGFQLWGVYAVIVSPIIIAFIKTLHTTGVTIQAWKFIKDG</sequence>
<keyword evidence="8" id="KW-1185">Reference proteome</keyword>
<keyword evidence="3 6" id="KW-0812">Transmembrane</keyword>
<keyword evidence="4 6" id="KW-1133">Transmembrane helix</keyword>
<comment type="subcellular location">
    <subcellularLocation>
        <location evidence="1">Membrane</location>
        <topology evidence="1">Multi-pass membrane protein</topology>
    </subcellularLocation>
</comment>
<feature type="transmembrane region" description="Helical" evidence="6">
    <location>
        <begin position="260"/>
        <end position="280"/>
    </location>
</feature>
<comment type="similarity">
    <text evidence="2">Belongs to the autoinducer-2 exporter (AI-2E) (TC 2.A.86) family.</text>
</comment>
<dbReference type="Proteomes" id="UP000830326">
    <property type="component" value="Chromosome"/>
</dbReference>
<evidence type="ECO:0000256" key="2">
    <source>
        <dbReference type="ARBA" id="ARBA00009773"/>
    </source>
</evidence>